<organism evidence="11 12">
    <name type="scientific">Ruminococcus albus SY3</name>
    <dbReference type="NCBI Taxonomy" id="1341156"/>
    <lineage>
        <taxon>Bacteria</taxon>
        <taxon>Bacillati</taxon>
        <taxon>Bacillota</taxon>
        <taxon>Clostridia</taxon>
        <taxon>Eubacteriales</taxon>
        <taxon>Oscillospiraceae</taxon>
        <taxon>Ruminococcus</taxon>
    </lineage>
</organism>
<dbReference type="RefSeq" id="WP_024857817.1">
    <property type="nucleotide sequence ID" value="NZ_JEOB01000002.1"/>
</dbReference>
<protein>
    <submittedName>
        <fullName evidence="11">CDP-diacylglycerol--serine O-phosphatidyltransferase</fullName>
    </submittedName>
</protein>
<dbReference type="OrthoDB" id="9777147at2"/>
<feature type="transmembrane region" description="Helical" evidence="10">
    <location>
        <begin position="7"/>
        <end position="27"/>
    </location>
</feature>
<keyword evidence="8" id="KW-0594">Phospholipid biosynthesis</keyword>
<keyword evidence="5 10" id="KW-1133">Transmembrane helix</keyword>
<dbReference type="PANTHER" id="PTHR14269:SF61">
    <property type="entry name" value="CDP-DIACYLGLYCEROL--SERINE O-PHOSPHATIDYLTRANSFERASE"/>
    <property type="match status" value="1"/>
</dbReference>
<feature type="transmembrane region" description="Helical" evidence="10">
    <location>
        <begin position="188"/>
        <end position="205"/>
    </location>
</feature>
<proteinExistence type="inferred from homology"/>
<dbReference type="InterPro" id="IPR043130">
    <property type="entry name" value="CDP-OH_PTrfase_TM_dom"/>
</dbReference>
<evidence type="ECO:0000256" key="3">
    <source>
        <dbReference type="ARBA" id="ARBA00022516"/>
    </source>
</evidence>
<keyword evidence="4 10" id="KW-0812">Transmembrane</keyword>
<comment type="similarity">
    <text evidence="2">Belongs to the CDP-alcohol phosphatidyltransferase class-I family.</text>
</comment>
<sequence>MIGFYNYSVILTYVGLLSSVFGITQVFEGHDAIAFFCLVISGICDLFDGKIARSMKNRSDHEKVFGIQIDSLCDLVCFGVFPAVLGYHYPTVYPMRLVPSLMIVLAAVIRLAYFNVMEEERQRETEENRKEYEGLPVTSVCIVLPLLYIGRHNIPGYIFPYVFQGFLVLISVMFVLKIKVNKPSNKGLLVMFTLGLILFFSYLKMNHII</sequence>
<dbReference type="GO" id="GO:0016780">
    <property type="term" value="F:phosphotransferase activity, for other substituted phosphate groups"/>
    <property type="evidence" value="ECO:0007669"/>
    <property type="project" value="InterPro"/>
</dbReference>
<keyword evidence="3" id="KW-0444">Lipid biosynthesis</keyword>
<evidence type="ECO:0000256" key="2">
    <source>
        <dbReference type="ARBA" id="ARBA00010441"/>
    </source>
</evidence>
<evidence type="ECO:0000313" key="11">
    <source>
        <dbReference type="EMBL" id="EXM39425.1"/>
    </source>
</evidence>
<dbReference type="InterPro" id="IPR050324">
    <property type="entry name" value="CDP-alcohol_PTase-I"/>
</dbReference>
<dbReference type="PATRIC" id="fig|1341156.4.peg.1572"/>
<dbReference type="Gene3D" id="1.20.120.1760">
    <property type="match status" value="1"/>
</dbReference>
<keyword evidence="9" id="KW-1208">Phospholipid metabolism</keyword>
<evidence type="ECO:0000256" key="4">
    <source>
        <dbReference type="ARBA" id="ARBA00022692"/>
    </source>
</evidence>
<evidence type="ECO:0000256" key="7">
    <source>
        <dbReference type="ARBA" id="ARBA00023136"/>
    </source>
</evidence>
<keyword evidence="11" id="KW-0808">Transferase</keyword>
<evidence type="ECO:0000256" key="1">
    <source>
        <dbReference type="ARBA" id="ARBA00004141"/>
    </source>
</evidence>
<gene>
    <name evidence="11" type="ORF">RASY3_05770</name>
</gene>
<keyword evidence="12" id="KW-1185">Reference proteome</keyword>
<keyword evidence="6" id="KW-0443">Lipid metabolism</keyword>
<evidence type="ECO:0000256" key="5">
    <source>
        <dbReference type="ARBA" id="ARBA00022989"/>
    </source>
</evidence>
<keyword evidence="7 10" id="KW-0472">Membrane</keyword>
<feature type="transmembrane region" description="Helical" evidence="10">
    <location>
        <begin position="93"/>
        <end position="113"/>
    </location>
</feature>
<reference evidence="11 12" key="1">
    <citation type="submission" date="2013-06" db="EMBL/GenBank/DDBJ databases">
        <title>Rumen cellulosomics: divergent fiber-degrading strategies revealed by comparative genome-wide analysis of six Ruminococcal strains.</title>
        <authorList>
            <person name="Dassa B."/>
            <person name="Borovok I."/>
            <person name="Lamed R."/>
            <person name="Flint H."/>
            <person name="Yeoman C.J."/>
            <person name="White B."/>
            <person name="Bayer E.A."/>
        </authorList>
    </citation>
    <scope>NUCLEOTIDE SEQUENCE [LARGE SCALE GENOMIC DNA]</scope>
    <source>
        <strain evidence="11 12">SY3</strain>
    </source>
</reference>
<dbReference type="Proteomes" id="UP000021369">
    <property type="component" value="Unassembled WGS sequence"/>
</dbReference>
<dbReference type="EMBL" id="JEOB01000002">
    <property type="protein sequence ID" value="EXM39425.1"/>
    <property type="molecule type" value="Genomic_DNA"/>
</dbReference>
<accession>A0A011WQZ4</accession>
<feature type="transmembrane region" description="Helical" evidence="10">
    <location>
        <begin position="64"/>
        <end position="87"/>
    </location>
</feature>
<name>A0A011WQZ4_RUMAL</name>
<evidence type="ECO:0000313" key="12">
    <source>
        <dbReference type="Proteomes" id="UP000021369"/>
    </source>
</evidence>
<comment type="caution">
    <text evidence="11">The sequence shown here is derived from an EMBL/GenBank/DDBJ whole genome shotgun (WGS) entry which is preliminary data.</text>
</comment>
<dbReference type="PANTHER" id="PTHR14269">
    <property type="entry name" value="CDP-DIACYLGLYCEROL--GLYCEROL-3-PHOSPHATE 3-PHOSPHATIDYLTRANSFERASE-RELATED"/>
    <property type="match status" value="1"/>
</dbReference>
<evidence type="ECO:0000256" key="9">
    <source>
        <dbReference type="ARBA" id="ARBA00023264"/>
    </source>
</evidence>
<feature type="transmembrane region" description="Helical" evidence="10">
    <location>
        <begin position="157"/>
        <end position="176"/>
    </location>
</feature>
<dbReference type="InterPro" id="IPR000462">
    <property type="entry name" value="CDP-OH_P_trans"/>
</dbReference>
<dbReference type="AlphaFoldDB" id="A0A011WQZ4"/>
<evidence type="ECO:0000256" key="6">
    <source>
        <dbReference type="ARBA" id="ARBA00023098"/>
    </source>
</evidence>
<dbReference type="GO" id="GO:0008654">
    <property type="term" value="P:phospholipid biosynthetic process"/>
    <property type="evidence" value="ECO:0007669"/>
    <property type="project" value="UniProtKB-KW"/>
</dbReference>
<feature type="transmembrane region" description="Helical" evidence="10">
    <location>
        <begin position="33"/>
        <end position="52"/>
    </location>
</feature>
<evidence type="ECO:0000256" key="8">
    <source>
        <dbReference type="ARBA" id="ARBA00023209"/>
    </source>
</evidence>
<evidence type="ECO:0000256" key="10">
    <source>
        <dbReference type="SAM" id="Phobius"/>
    </source>
</evidence>
<dbReference type="Pfam" id="PF01066">
    <property type="entry name" value="CDP-OH_P_transf"/>
    <property type="match status" value="1"/>
</dbReference>
<comment type="subcellular location">
    <subcellularLocation>
        <location evidence="1">Membrane</location>
        <topology evidence="1">Multi-pass membrane protein</topology>
    </subcellularLocation>
</comment>
<dbReference type="GO" id="GO:0016020">
    <property type="term" value="C:membrane"/>
    <property type="evidence" value="ECO:0007669"/>
    <property type="project" value="UniProtKB-SubCell"/>
</dbReference>